<reference evidence="4 5" key="1">
    <citation type="submission" date="2015-04" db="EMBL/GenBank/DDBJ databases">
        <title>Complete Sequence for the Genome of the Thioalkalivibrio versutus D301.</title>
        <authorList>
            <person name="Mu T."/>
            <person name="Zhou J."/>
            <person name="Xu X."/>
        </authorList>
    </citation>
    <scope>NUCLEOTIDE SEQUENCE [LARGE SCALE GENOMIC DNA]</scope>
    <source>
        <strain evidence="4 5">D301</strain>
    </source>
</reference>
<feature type="signal peptide" evidence="2">
    <location>
        <begin position="1"/>
        <end position="25"/>
    </location>
</feature>
<keyword evidence="5" id="KW-1185">Reference proteome</keyword>
<dbReference type="CDD" id="cd16282">
    <property type="entry name" value="metallo-hydrolase-like_MBL-fold"/>
    <property type="match status" value="1"/>
</dbReference>
<evidence type="ECO:0000313" key="4">
    <source>
        <dbReference type="EMBL" id="AKJ94060.1"/>
    </source>
</evidence>
<feature type="domain" description="Metallo-beta-lactamase" evidence="3">
    <location>
        <begin position="66"/>
        <end position="250"/>
    </location>
</feature>
<dbReference type="Pfam" id="PF00753">
    <property type="entry name" value="Lactamase_B"/>
    <property type="match status" value="1"/>
</dbReference>
<evidence type="ECO:0000259" key="3">
    <source>
        <dbReference type="SMART" id="SM00849"/>
    </source>
</evidence>
<dbReference type="SMART" id="SM00849">
    <property type="entry name" value="Lactamase_B"/>
    <property type="match status" value="1"/>
</dbReference>
<dbReference type="PANTHER" id="PTHR42951:SF4">
    <property type="entry name" value="ACYL-COENZYME A THIOESTERASE MBLAC2"/>
    <property type="match status" value="1"/>
</dbReference>
<keyword evidence="2" id="KW-0732">Signal</keyword>
<dbReference type="KEGG" id="tvr:TVD_01155"/>
<dbReference type="PATRIC" id="fig|106634.4.peg.237"/>
<evidence type="ECO:0000313" key="5">
    <source>
        <dbReference type="Proteomes" id="UP000064201"/>
    </source>
</evidence>
<dbReference type="STRING" id="106634.TVD_01155"/>
<sequence>MSRWTGLGVLALVVSAVALPQASIAGESDAAAPEDYAMTPEAVAPGVYAVMTPARDLPSRENLGWNANMAFVVTGDGVLVFDTGSSETMGVALREAIAEVTDQPVRWIVNSHSHGDHWLGNHAFADSDPEIMAGSAATARMETEAEGWVENFREMTEGATGDTTPLLPNVAVDERITRDLGGTEVVILPSGGAHSPGDLSIWLPQTRVLLAGDVVYSDRAPSVWDGDVAQWIDLLDELIALEPAVVVPGHGRLEDAQTLDRLQRYLVTLWEAIEEGVEQGLAAFETVPLVRERMGDLIDYYPGFDDKIDRSVATTYPDVEAAVF</sequence>
<dbReference type="EMBL" id="CP011367">
    <property type="protein sequence ID" value="AKJ94060.1"/>
    <property type="molecule type" value="Genomic_DNA"/>
</dbReference>
<evidence type="ECO:0000256" key="2">
    <source>
        <dbReference type="SAM" id="SignalP"/>
    </source>
</evidence>
<accession>A0A0G3FYJ0</accession>
<dbReference type="OrthoDB" id="9769598at2"/>
<dbReference type="AlphaFoldDB" id="A0A0G3FYJ0"/>
<name>A0A0G3FYJ0_9GAMM</name>
<evidence type="ECO:0000256" key="1">
    <source>
        <dbReference type="ARBA" id="ARBA00005250"/>
    </source>
</evidence>
<dbReference type="Gene3D" id="3.60.15.10">
    <property type="entry name" value="Ribonuclease Z/Hydroxyacylglutathione hydrolase-like"/>
    <property type="match status" value="1"/>
</dbReference>
<dbReference type="InterPro" id="IPR036866">
    <property type="entry name" value="RibonucZ/Hydroxyglut_hydro"/>
</dbReference>
<comment type="similarity">
    <text evidence="1">Belongs to the metallo-beta-lactamase superfamily. Class-B beta-lactamase family.</text>
</comment>
<dbReference type="SUPFAM" id="SSF56281">
    <property type="entry name" value="Metallo-hydrolase/oxidoreductase"/>
    <property type="match status" value="1"/>
</dbReference>
<protein>
    <submittedName>
        <fullName evidence="4">Beta-lactamase</fullName>
    </submittedName>
</protein>
<proteinExistence type="inferred from homology"/>
<dbReference type="InterPro" id="IPR001279">
    <property type="entry name" value="Metallo-B-lactamas"/>
</dbReference>
<gene>
    <name evidence="4" type="ORF">TVD_01155</name>
</gene>
<dbReference type="RefSeq" id="WP_047250591.1">
    <property type="nucleotide sequence ID" value="NZ_CP011367.1"/>
</dbReference>
<feature type="chain" id="PRO_5002553827" evidence="2">
    <location>
        <begin position="26"/>
        <end position="324"/>
    </location>
</feature>
<dbReference type="GO" id="GO:0017001">
    <property type="term" value="P:antibiotic catabolic process"/>
    <property type="evidence" value="ECO:0007669"/>
    <property type="project" value="UniProtKB-ARBA"/>
</dbReference>
<dbReference type="PANTHER" id="PTHR42951">
    <property type="entry name" value="METALLO-BETA-LACTAMASE DOMAIN-CONTAINING"/>
    <property type="match status" value="1"/>
</dbReference>
<dbReference type="Proteomes" id="UP000064201">
    <property type="component" value="Chromosome"/>
</dbReference>
<dbReference type="InterPro" id="IPR050855">
    <property type="entry name" value="NDM-1-like"/>
</dbReference>
<organism evidence="4 5">
    <name type="scientific">Thioalkalivibrio versutus</name>
    <dbReference type="NCBI Taxonomy" id="106634"/>
    <lineage>
        <taxon>Bacteria</taxon>
        <taxon>Pseudomonadati</taxon>
        <taxon>Pseudomonadota</taxon>
        <taxon>Gammaproteobacteria</taxon>
        <taxon>Chromatiales</taxon>
        <taxon>Ectothiorhodospiraceae</taxon>
        <taxon>Thioalkalivibrio</taxon>
    </lineage>
</organism>